<dbReference type="EMBL" id="AOHZ01000002">
    <property type="protein sequence ID" value="ELY62238.1"/>
    <property type="molecule type" value="Genomic_DNA"/>
</dbReference>
<evidence type="ECO:0000259" key="9">
    <source>
        <dbReference type="Pfam" id="PF02777"/>
    </source>
</evidence>
<organism evidence="10 11">
    <name type="scientific">Natronolimnohabitans innermongolicus JCM 12255</name>
    <dbReference type="NCBI Taxonomy" id="1227499"/>
    <lineage>
        <taxon>Archaea</taxon>
        <taxon>Methanobacteriati</taxon>
        <taxon>Methanobacteriota</taxon>
        <taxon>Stenosarchaea group</taxon>
        <taxon>Halobacteria</taxon>
        <taxon>Halobacteriales</taxon>
        <taxon>Natrialbaceae</taxon>
        <taxon>Natronolimnohabitans</taxon>
    </lineage>
</organism>
<feature type="region of interest" description="Disordered" evidence="7">
    <location>
        <begin position="245"/>
        <end position="344"/>
    </location>
</feature>
<dbReference type="InterPro" id="IPR019833">
    <property type="entry name" value="Mn/Fe_SOD_BS"/>
</dbReference>
<keyword evidence="5" id="KW-0560">Oxidoreductase</keyword>
<dbReference type="FunFam" id="1.10.287.990:FF:000001">
    <property type="entry name" value="Superoxide dismutase"/>
    <property type="match status" value="1"/>
</dbReference>
<dbReference type="InterPro" id="IPR019831">
    <property type="entry name" value="Mn/Fe_SOD_N"/>
</dbReference>
<dbReference type="PANTHER" id="PTHR11404">
    <property type="entry name" value="SUPEROXIDE DISMUTASE 2"/>
    <property type="match status" value="1"/>
</dbReference>
<evidence type="ECO:0000256" key="5">
    <source>
        <dbReference type="ARBA" id="ARBA00023002"/>
    </source>
</evidence>
<dbReference type="InterPro" id="IPR006311">
    <property type="entry name" value="TAT_signal"/>
</dbReference>
<evidence type="ECO:0000256" key="4">
    <source>
        <dbReference type="ARBA" id="ARBA00022723"/>
    </source>
</evidence>
<protein>
    <recommendedName>
        <fullName evidence="3">superoxide dismutase</fullName>
        <ecNumber evidence="3">1.15.1.1</ecNumber>
    </recommendedName>
</protein>
<feature type="domain" description="Manganese/iron superoxide dismutase C-terminal" evidence="9">
    <location>
        <begin position="138"/>
        <end position="240"/>
    </location>
</feature>
<evidence type="ECO:0000256" key="7">
    <source>
        <dbReference type="SAM" id="MobiDB-lite"/>
    </source>
</evidence>
<evidence type="ECO:0000256" key="1">
    <source>
        <dbReference type="ARBA" id="ARBA00001936"/>
    </source>
</evidence>
<dbReference type="OrthoDB" id="32917at2157"/>
<feature type="compositionally biased region" description="Gly residues" evidence="7">
    <location>
        <begin position="321"/>
        <end position="332"/>
    </location>
</feature>
<comment type="caution">
    <text evidence="10">The sequence shown here is derived from an EMBL/GenBank/DDBJ whole genome shotgun (WGS) entry which is preliminary data.</text>
</comment>
<dbReference type="InterPro" id="IPR036324">
    <property type="entry name" value="Mn/Fe_SOD_N_sf"/>
</dbReference>
<comment type="cofactor">
    <cofactor evidence="1">
        <name>Mn(2+)</name>
        <dbReference type="ChEBI" id="CHEBI:29035"/>
    </cofactor>
</comment>
<evidence type="ECO:0000256" key="2">
    <source>
        <dbReference type="ARBA" id="ARBA00008714"/>
    </source>
</evidence>
<dbReference type="PATRIC" id="fig|1227499.3.peg.79"/>
<dbReference type="EC" id="1.15.1.1" evidence="3"/>
<accession>L9XNL7</accession>
<dbReference type="RefSeq" id="WP_007257392.1">
    <property type="nucleotide sequence ID" value="NZ_AOHZ01000002.1"/>
</dbReference>
<dbReference type="eggNOG" id="arCOG04147">
    <property type="taxonomic scope" value="Archaea"/>
</dbReference>
<proteinExistence type="inferred from homology"/>
<dbReference type="FunFam" id="3.55.40.20:FF:000004">
    <property type="entry name" value="Superoxide dismutase [Fe]"/>
    <property type="match status" value="1"/>
</dbReference>
<dbReference type="SUPFAM" id="SSF54719">
    <property type="entry name" value="Fe,Mn superoxide dismutase (SOD), C-terminal domain"/>
    <property type="match status" value="1"/>
</dbReference>
<dbReference type="PROSITE" id="PS51318">
    <property type="entry name" value="TAT"/>
    <property type="match status" value="1"/>
</dbReference>
<dbReference type="AlphaFoldDB" id="L9XNL7"/>
<evidence type="ECO:0000256" key="3">
    <source>
        <dbReference type="ARBA" id="ARBA00012682"/>
    </source>
</evidence>
<reference evidence="10 11" key="1">
    <citation type="journal article" date="2014" name="PLoS Genet.">
        <title>Phylogenetically driven sequencing of extremely halophilic archaea reveals strategies for static and dynamic osmo-response.</title>
        <authorList>
            <person name="Becker E.A."/>
            <person name="Seitzer P.M."/>
            <person name="Tritt A."/>
            <person name="Larsen D."/>
            <person name="Krusor M."/>
            <person name="Yao A.I."/>
            <person name="Wu D."/>
            <person name="Madern D."/>
            <person name="Eisen J.A."/>
            <person name="Darling A.E."/>
            <person name="Facciotti M.T."/>
        </authorList>
    </citation>
    <scope>NUCLEOTIDE SEQUENCE [LARGE SCALE GENOMIC DNA]</scope>
    <source>
        <strain evidence="10 11">JCM 12255</strain>
    </source>
</reference>
<evidence type="ECO:0000313" key="10">
    <source>
        <dbReference type="EMBL" id="ELY62238.1"/>
    </source>
</evidence>
<evidence type="ECO:0000259" key="8">
    <source>
        <dbReference type="Pfam" id="PF00081"/>
    </source>
</evidence>
<dbReference type="SUPFAM" id="SSF46609">
    <property type="entry name" value="Fe,Mn superoxide dismutase (SOD), N-terminal domain"/>
    <property type="match status" value="1"/>
</dbReference>
<dbReference type="InterPro" id="IPR019832">
    <property type="entry name" value="Mn/Fe_SOD_C"/>
</dbReference>
<name>L9XNL7_9EURY</name>
<keyword evidence="4" id="KW-0479">Metal-binding</keyword>
<dbReference type="InterPro" id="IPR001189">
    <property type="entry name" value="Mn/Fe_SOD"/>
</dbReference>
<dbReference type="PRINTS" id="PR01703">
    <property type="entry name" value="MNSODISMTASE"/>
</dbReference>
<feature type="compositionally biased region" description="Acidic residues" evidence="7">
    <location>
        <begin position="245"/>
        <end position="290"/>
    </location>
</feature>
<keyword evidence="11" id="KW-1185">Reference proteome</keyword>
<dbReference type="InterPro" id="IPR036314">
    <property type="entry name" value="SOD_C_sf"/>
</dbReference>
<dbReference type="GO" id="GO:0004784">
    <property type="term" value="F:superoxide dismutase activity"/>
    <property type="evidence" value="ECO:0007669"/>
    <property type="project" value="UniProtKB-EC"/>
</dbReference>
<sequence>MSDDQSDSGVQRRSVMQTMGAAGLALLGTAGATAAAGQEQDGDAPNGQPSYQLPELPYEYDALEPHIDGRIMELHHGEHHQAYVDGANEALEEFESMREAGEFDDIRAAKRDFSFNYSGHVNHTVFWENMSPDGGGEPEGDLASAIDEQFGSFEDFQAEFTATANNVEGDGWAMLFYEPLADALVIGQVEGQNELAHQRAIPILTLDVWEHAYYLQYENDRGAYVDEWWNVVDWEDVGERYELLTDAEPDDLEPDDEPAEDDPDADEEPPEDDPDADDEPVEEDEPEANGEPDPGPNGNGEPDEPGDGGPMEPGDGPMEPGDGGPMEPGDGPGANNESMGPGGN</sequence>
<feature type="domain" description="Manganese/iron superoxide dismutase N-terminal" evidence="8">
    <location>
        <begin position="50"/>
        <end position="131"/>
    </location>
</feature>
<evidence type="ECO:0000256" key="6">
    <source>
        <dbReference type="ARBA" id="ARBA00023211"/>
    </source>
</evidence>
<dbReference type="Proteomes" id="UP000011602">
    <property type="component" value="Unassembled WGS sequence"/>
</dbReference>
<dbReference type="Pfam" id="PF02777">
    <property type="entry name" value="Sod_Fe_C"/>
    <property type="match status" value="1"/>
</dbReference>
<comment type="similarity">
    <text evidence="2">Belongs to the iron/manganese superoxide dismutase family.</text>
</comment>
<feature type="region of interest" description="Disordered" evidence="7">
    <location>
        <begin position="31"/>
        <end position="53"/>
    </location>
</feature>
<dbReference type="InterPro" id="IPR050265">
    <property type="entry name" value="Fe/Mn_Superoxide_Dismutase"/>
</dbReference>
<dbReference type="Pfam" id="PF00081">
    <property type="entry name" value="Sod_Fe_N"/>
    <property type="match status" value="1"/>
</dbReference>
<feature type="compositionally biased region" description="Low complexity" evidence="7">
    <location>
        <begin position="310"/>
        <end position="320"/>
    </location>
</feature>
<dbReference type="Gene3D" id="1.10.287.990">
    <property type="entry name" value="Fe,Mn superoxide dismutase (SOD) domain"/>
    <property type="match status" value="1"/>
</dbReference>
<evidence type="ECO:0000313" key="11">
    <source>
        <dbReference type="Proteomes" id="UP000011602"/>
    </source>
</evidence>
<dbReference type="STRING" id="1227499.C493_00390"/>
<dbReference type="Gene3D" id="3.55.40.20">
    <property type="entry name" value="Iron/manganese superoxide dismutase, C-terminal domain"/>
    <property type="match status" value="1"/>
</dbReference>
<keyword evidence="6" id="KW-0464">Manganese</keyword>
<dbReference type="PANTHER" id="PTHR11404:SF6">
    <property type="entry name" value="SUPEROXIDE DISMUTASE [MN], MITOCHONDRIAL"/>
    <property type="match status" value="1"/>
</dbReference>
<gene>
    <name evidence="10" type="ORF">C493_00390</name>
</gene>
<dbReference type="GO" id="GO:0046872">
    <property type="term" value="F:metal ion binding"/>
    <property type="evidence" value="ECO:0007669"/>
    <property type="project" value="UniProtKB-KW"/>
</dbReference>
<dbReference type="PROSITE" id="PS00088">
    <property type="entry name" value="SOD_MN"/>
    <property type="match status" value="1"/>
</dbReference>